<feature type="domain" description="Acyl-ACP thioesterase-like C-terminal" evidence="10">
    <location>
        <begin position="204"/>
        <end position="287"/>
    </location>
</feature>
<evidence type="ECO:0000256" key="5">
    <source>
        <dbReference type="ARBA" id="ARBA00022946"/>
    </source>
</evidence>
<feature type="region of interest" description="Disordered" evidence="8">
    <location>
        <begin position="1"/>
        <end position="24"/>
    </location>
</feature>
<dbReference type="InterPro" id="IPR049427">
    <property type="entry name" value="Acyl-ACP_TE_C"/>
</dbReference>
<dbReference type="Proteomes" id="UP000273154">
    <property type="component" value="Chromosome"/>
</dbReference>
<keyword evidence="12" id="KW-1185">Reference proteome</keyword>
<comment type="similarity">
    <text evidence="1">Belongs to the acyl-ACP thioesterase family.</text>
</comment>
<dbReference type="InterPro" id="IPR002864">
    <property type="entry name" value="Acyl-ACP_thioesterase_NHD"/>
</dbReference>
<feature type="domain" description="Acyl-ACP thioesterase N-terminal hotdog" evidence="9">
    <location>
        <begin position="45"/>
        <end position="169"/>
    </location>
</feature>
<accession>A0A3G9JX40</accession>
<dbReference type="KEGG" id="pcat:Pcatena_05300"/>
<keyword evidence="3" id="KW-0378">Hydrolase</keyword>
<evidence type="ECO:0000256" key="1">
    <source>
        <dbReference type="ARBA" id="ARBA00006500"/>
    </source>
</evidence>
<keyword evidence="6" id="KW-0443">Lipid metabolism</keyword>
<sequence>MDPSPAENAFCDTSGGKRRDGEARNVAKRIPKATDSMRSHMYSFTSRVRYSEIGQDGRLTIPALVDYLQDCTTFGSEELGLGPAHTAKTGLAWLLSAWEIEISELPRFGEKICVSTWATGFAGLRASRNFTVRREGDEAGAAPLVRADSSWFMFDANKGRPVRTPKEESTPYLEDARDDAPLDLPPIPRMVRVEGEGVAACPITVTGAHLDTNHHVNNAQYVSLALGVLDEGEVRLPCTLDVHYSQAAKLGDVIYPHIHRDEQAEDGRAATVVTLDDEAGKHYALVRIR</sequence>
<evidence type="ECO:0000256" key="6">
    <source>
        <dbReference type="ARBA" id="ARBA00023098"/>
    </source>
</evidence>
<dbReference type="Pfam" id="PF01643">
    <property type="entry name" value="Acyl-ACP_TE"/>
    <property type="match status" value="1"/>
</dbReference>
<keyword evidence="4" id="KW-0276">Fatty acid metabolism</keyword>
<evidence type="ECO:0000259" key="9">
    <source>
        <dbReference type="Pfam" id="PF01643"/>
    </source>
</evidence>
<dbReference type="InterPro" id="IPR045023">
    <property type="entry name" value="FATA/B"/>
</dbReference>
<keyword evidence="7" id="KW-0275">Fatty acid biosynthesis</keyword>
<feature type="region of interest" description="Disordered" evidence="8">
    <location>
        <begin position="160"/>
        <end position="179"/>
    </location>
</feature>
<evidence type="ECO:0000256" key="3">
    <source>
        <dbReference type="ARBA" id="ARBA00022801"/>
    </source>
</evidence>
<evidence type="ECO:0000313" key="11">
    <source>
        <dbReference type="EMBL" id="BBH49943.1"/>
    </source>
</evidence>
<reference evidence="12" key="1">
    <citation type="submission" date="2018-11" db="EMBL/GenBank/DDBJ databases">
        <title>Comparative genomics of Parolsenella catena and Libanicoccus massiliensis: Reclassification of Libanicoccus massiliensis as Parolsenella massiliensis comb. nov.</title>
        <authorList>
            <person name="Sakamoto M."/>
            <person name="Ikeyama N."/>
            <person name="Murakami T."/>
            <person name="Mori H."/>
            <person name="Yuki M."/>
            <person name="Ohkuma M."/>
        </authorList>
    </citation>
    <scope>NUCLEOTIDE SEQUENCE [LARGE SCALE GENOMIC DNA]</scope>
    <source>
        <strain evidence="12">JCM 31932</strain>
    </source>
</reference>
<evidence type="ECO:0000256" key="4">
    <source>
        <dbReference type="ARBA" id="ARBA00022832"/>
    </source>
</evidence>
<dbReference type="EMBL" id="AP019367">
    <property type="protein sequence ID" value="BBH49943.1"/>
    <property type="molecule type" value="Genomic_DNA"/>
</dbReference>
<evidence type="ECO:0000256" key="2">
    <source>
        <dbReference type="ARBA" id="ARBA00022516"/>
    </source>
</evidence>
<dbReference type="AlphaFoldDB" id="A0A3G9JX40"/>
<proteinExistence type="inferred from homology"/>
<evidence type="ECO:0000256" key="7">
    <source>
        <dbReference type="ARBA" id="ARBA00023160"/>
    </source>
</evidence>
<organism evidence="11 12">
    <name type="scientific">Parolsenella catena</name>
    <dbReference type="NCBI Taxonomy" id="2003188"/>
    <lineage>
        <taxon>Bacteria</taxon>
        <taxon>Bacillati</taxon>
        <taxon>Actinomycetota</taxon>
        <taxon>Coriobacteriia</taxon>
        <taxon>Coriobacteriales</taxon>
        <taxon>Atopobiaceae</taxon>
        <taxon>Parolsenella</taxon>
    </lineage>
</organism>
<evidence type="ECO:0000313" key="12">
    <source>
        <dbReference type="Proteomes" id="UP000273154"/>
    </source>
</evidence>
<dbReference type="SUPFAM" id="SSF54637">
    <property type="entry name" value="Thioesterase/thiol ester dehydrase-isomerase"/>
    <property type="match status" value="2"/>
</dbReference>
<dbReference type="PANTHER" id="PTHR31727:SF6">
    <property type="entry name" value="OLEOYL-ACYL CARRIER PROTEIN THIOESTERASE 1, CHLOROPLASTIC"/>
    <property type="match status" value="1"/>
</dbReference>
<protein>
    <submittedName>
        <fullName evidence="11">Acyl-ACP thioesterase</fullName>
    </submittedName>
</protein>
<gene>
    <name evidence="11" type="ORF">Pcatena_05300</name>
</gene>
<dbReference type="CDD" id="cd00586">
    <property type="entry name" value="4HBT"/>
    <property type="match status" value="1"/>
</dbReference>
<name>A0A3G9JX40_9ACTN</name>
<dbReference type="PANTHER" id="PTHR31727">
    <property type="entry name" value="OLEOYL-ACYL CARRIER PROTEIN THIOESTERASE 1, CHLOROPLASTIC"/>
    <property type="match status" value="1"/>
</dbReference>
<dbReference type="GO" id="GO:0016297">
    <property type="term" value="F:fatty acyl-[ACP] hydrolase activity"/>
    <property type="evidence" value="ECO:0007669"/>
    <property type="project" value="InterPro"/>
</dbReference>
<feature type="compositionally biased region" description="Basic and acidic residues" evidence="8">
    <location>
        <begin position="164"/>
        <end position="179"/>
    </location>
</feature>
<dbReference type="GO" id="GO:0000036">
    <property type="term" value="F:acyl carrier activity"/>
    <property type="evidence" value="ECO:0007669"/>
    <property type="project" value="TreeGrafter"/>
</dbReference>
<keyword evidence="5" id="KW-0809">Transit peptide</keyword>
<feature type="compositionally biased region" description="Basic and acidic residues" evidence="8">
    <location>
        <begin position="15"/>
        <end position="24"/>
    </location>
</feature>
<dbReference type="Pfam" id="PF20791">
    <property type="entry name" value="Acyl-ACP_TE_C"/>
    <property type="match status" value="1"/>
</dbReference>
<keyword evidence="2" id="KW-0444">Lipid biosynthesis</keyword>
<dbReference type="InterPro" id="IPR029069">
    <property type="entry name" value="HotDog_dom_sf"/>
</dbReference>
<dbReference type="Gene3D" id="3.10.129.10">
    <property type="entry name" value="Hotdog Thioesterase"/>
    <property type="match status" value="1"/>
</dbReference>
<evidence type="ECO:0000256" key="8">
    <source>
        <dbReference type="SAM" id="MobiDB-lite"/>
    </source>
</evidence>
<evidence type="ECO:0000259" key="10">
    <source>
        <dbReference type="Pfam" id="PF20791"/>
    </source>
</evidence>